<dbReference type="PANTHER" id="PTHR42678:SF5">
    <property type="entry name" value="GLUTAMYL-TRNA(GLN) AMIDOTRANSFERASE SUBUNIT A"/>
    <property type="match status" value="1"/>
</dbReference>
<keyword evidence="4" id="KW-1185">Reference proteome</keyword>
<dbReference type="PANTHER" id="PTHR42678">
    <property type="entry name" value="AMIDASE"/>
    <property type="match status" value="1"/>
</dbReference>
<organism evidence="3 4">
    <name type="scientific">Immersiella caudata</name>
    <dbReference type="NCBI Taxonomy" id="314043"/>
    <lineage>
        <taxon>Eukaryota</taxon>
        <taxon>Fungi</taxon>
        <taxon>Dikarya</taxon>
        <taxon>Ascomycota</taxon>
        <taxon>Pezizomycotina</taxon>
        <taxon>Sordariomycetes</taxon>
        <taxon>Sordariomycetidae</taxon>
        <taxon>Sordariales</taxon>
        <taxon>Lasiosphaeriaceae</taxon>
        <taxon>Immersiella</taxon>
    </lineage>
</organism>
<sequence length="524" mass="54991">MRVASRGPGGLTIALSAWLSISQSPAWALLEPFDVREASIDSIHMALFTGMATCRGIVSSFISRIEKFNPIINAIISLNAESLSTADQIDLQIAAGNKTGALLCIPALRDAGSIILGKANLHELALEGISVSSFGGQTIKPYDLSRTPGGSSGGSGAVIAANLAVFATGTDTVNSLRSPASANSLFSFRPTRGLISRAGVIPVSHTQDAVGAMARNLKDLAVTLTVMSTIGYDPRDDATADIPPGVQGKDYSASLHGASLKGLRLGLLDGFFNYNPSAETTPVNDAMNIMVSQLAVAGAVVVNITETTYNALAIAAALDVQSYEYRELLNGYLAGPGADGSPRPTSFSEIYESGEFLVLPSQYEYVKSSAVSSTSNSSYFTTQRGIQNLTQALQTTFLANNLDAIIYPEQKNLAVKIGSPSQSGRNGILAALTGYPVIVVPVGISPPSKDAPIGVPMGMEILGRPWSEGLLLNIAKHISDLQPVRKMPPFANQTVETKSYSAVPVVTPNTGNIPTAYPMGVLWR</sequence>
<dbReference type="InterPro" id="IPR023631">
    <property type="entry name" value="Amidase_dom"/>
</dbReference>
<name>A0AA39XG55_9PEZI</name>
<feature type="signal peptide" evidence="1">
    <location>
        <begin position="1"/>
        <end position="28"/>
    </location>
</feature>
<evidence type="ECO:0000259" key="2">
    <source>
        <dbReference type="Pfam" id="PF01425"/>
    </source>
</evidence>
<reference evidence="3" key="1">
    <citation type="submission" date="2023-06" db="EMBL/GenBank/DDBJ databases">
        <title>Genome-scale phylogeny and comparative genomics of the fungal order Sordariales.</title>
        <authorList>
            <consortium name="Lawrence Berkeley National Laboratory"/>
            <person name="Hensen N."/>
            <person name="Bonometti L."/>
            <person name="Westerberg I."/>
            <person name="Brannstrom I.O."/>
            <person name="Guillou S."/>
            <person name="Cros-Aarteil S."/>
            <person name="Calhoun S."/>
            <person name="Haridas S."/>
            <person name="Kuo A."/>
            <person name="Mondo S."/>
            <person name="Pangilinan J."/>
            <person name="Riley R."/>
            <person name="Labutti K."/>
            <person name="Andreopoulos B."/>
            <person name="Lipzen A."/>
            <person name="Chen C."/>
            <person name="Yanf M."/>
            <person name="Daum C."/>
            <person name="Ng V."/>
            <person name="Clum A."/>
            <person name="Steindorff A."/>
            <person name="Ohm R."/>
            <person name="Martin F."/>
            <person name="Silar P."/>
            <person name="Natvig D."/>
            <person name="Lalanne C."/>
            <person name="Gautier V."/>
            <person name="Ament-Velasquez S.L."/>
            <person name="Kruys A."/>
            <person name="Hutchinson M.I."/>
            <person name="Powell A.J."/>
            <person name="Barry K."/>
            <person name="Miller A.N."/>
            <person name="Grigoriev I.V."/>
            <person name="Debuchy R."/>
            <person name="Gladieux P."/>
            <person name="Thoren M.H."/>
            <person name="Johannesson H."/>
        </authorList>
    </citation>
    <scope>NUCLEOTIDE SEQUENCE</scope>
    <source>
        <strain evidence="3">CBS 606.72</strain>
    </source>
</reference>
<protein>
    <submittedName>
        <fullName evidence="3">Amidase signature domain-containing protein</fullName>
    </submittedName>
</protein>
<dbReference type="InterPro" id="IPR036928">
    <property type="entry name" value="AS_sf"/>
</dbReference>
<dbReference type="EMBL" id="JAULSU010000001">
    <property type="protein sequence ID" value="KAK0633324.1"/>
    <property type="molecule type" value="Genomic_DNA"/>
</dbReference>
<dbReference type="AlphaFoldDB" id="A0AA39XG55"/>
<dbReference type="Gene3D" id="3.90.1300.10">
    <property type="entry name" value="Amidase signature (AS) domain"/>
    <property type="match status" value="2"/>
</dbReference>
<feature type="domain" description="Amidase" evidence="2">
    <location>
        <begin position="107"/>
        <end position="472"/>
    </location>
</feature>
<gene>
    <name evidence="3" type="ORF">B0T14DRAFT_533541</name>
</gene>
<evidence type="ECO:0000313" key="4">
    <source>
        <dbReference type="Proteomes" id="UP001175000"/>
    </source>
</evidence>
<dbReference type="Proteomes" id="UP001175000">
    <property type="component" value="Unassembled WGS sequence"/>
</dbReference>
<feature type="chain" id="PRO_5041318735" evidence="1">
    <location>
        <begin position="29"/>
        <end position="524"/>
    </location>
</feature>
<evidence type="ECO:0000313" key="3">
    <source>
        <dbReference type="EMBL" id="KAK0633324.1"/>
    </source>
</evidence>
<proteinExistence type="predicted"/>
<keyword evidence="1" id="KW-0732">Signal</keyword>
<evidence type="ECO:0000256" key="1">
    <source>
        <dbReference type="SAM" id="SignalP"/>
    </source>
</evidence>
<dbReference type="SUPFAM" id="SSF75304">
    <property type="entry name" value="Amidase signature (AS) enzymes"/>
    <property type="match status" value="1"/>
</dbReference>
<comment type="caution">
    <text evidence="3">The sequence shown here is derived from an EMBL/GenBank/DDBJ whole genome shotgun (WGS) entry which is preliminary data.</text>
</comment>
<dbReference type="Pfam" id="PF01425">
    <property type="entry name" value="Amidase"/>
    <property type="match status" value="1"/>
</dbReference>
<accession>A0AA39XG55</accession>